<dbReference type="RefSeq" id="WP_202634835.1">
    <property type="nucleotide sequence ID" value="NZ_CP010554.1"/>
</dbReference>
<accession>A0A0C5JAJ0</accession>
<keyword evidence="2" id="KW-1185">Reference proteome</keyword>
<proteinExistence type="predicted"/>
<name>A0A0C5JAJ0_9PROT</name>
<dbReference type="SUPFAM" id="SSF53098">
    <property type="entry name" value="Ribonuclease H-like"/>
    <property type="match status" value="1"/>
</dbReference>
<evidence type="ECO:0000313" key="1">
    <source>
        <dbReference type="EMBL" id="AJP48803.1"/>
    </source>
</evidence>
<evidence type="ECO:0008006" key="3">
    <source>
        <dbReference type="Google" id="ProtNLM"/>
    </source>
</evidence>
<gene>
    <name evidence="1" type="ORF">PG1C_10910</name>
</gene>
<dbReference type="EMBL" id="CP010554">
    <property type="protein sequence ID" value="AJP48803.1"/>
    <property type="molecule type" value="Genomic_DNA"/>
</dbReference>
<evidence type="ECO:0000313" key="2">
    <source>
        <dbReference type="Proteomes" id="UP000061603"/>
    </source>
</evidence>
<organism evidence="1 2">
    <name type="scientific">Rugosibacter aromaticivorans</name>
    <dbReference type="NCBI Taxonomy" id="1565605"/>
    <lineage>
        <taxon>Bacteria</taxon>
        <taxon>Pseudomonadati</taxon>
        <taxon>Pseudomonadota</taxon>
        <taxon>Betaproteobacteria</taxon>
        <taxon>Nitrosomonadales</taxon>
        <taxon>Sterolibacteriaceae</taxon>
        <taxon>Rugosibacter</taxon>
    </lineage>
</organism>
<dbReference type="Proteomes" id="UP000061603">
    <property type="component" value="Chromosome"/>
</dbReference>
<dbReference type="KEGG" id="rbu:PG1C_10910"/>
<dbReference type="AlphaFoldDB" id="A0A0C5JAJ0"/>
<dbReference type="HOGENOM" id="CLU_127562_1_0_4"/>
<sequence>MAAIVSIYAQRMKIEQSFRDTQNERLGPGLTRSHSHGQRRLEALLLIGYIAGIAKCLIGEVAKSMHLQLELISRQQAKYHKRAEISVLTLATRVIASVTLMRKISDPLAYIHR</sequence>
<protein>
    <recommendedName>
        <fullName evidence="3">Transposase IS4-like domain-containing protein</fullName>
    </recommendedName>
</protein>
<reference evidence="1 2" key="1">
    <citation type="journal article" date="2015" name="Genome Announc.">
        <title>Complete Genome Sequence of a Novel Bacterium within the Family Rhodocyclaceae That Degrades Polycyclic Aromatic Hydrocarbons.</title>
        <authorList>
            <person name="Singleton D.R."/>
            <person name="Dickey A.N."/>
            <person name="Scholl E.H."/>
            <person name="Wright F.A."/>
            <person name="Aitken M.D."/>
        </authorList>
    </citation>
    <scope>NUCLEOTIDE SEQUENCE [LARGE SCALE GENOMIC DNA]</scope>
    <source>
        <strain evidence="2">PG1-Ca6</strain>
    </source>
</reference>
<dbReference type="InterPro" id="IPR012337">
    <property type="entry name" value="RNaseH-like_sf"/>
</dbReference>